<evidence type="ECO:0000259" key="3">
    <source>
        <dbReference type="Pfam" id="PF05683"/>
    </source>
</evidence>
<proteinExistence type="inferred from homology"/>
<dbReference type="EC" id="4.2.1.2" evidence="4"/>
<dbReference type="KEGG" id="mfv:Mfer_0702"/>
<dbReference type="Gene3D" id="3.20.130.10">
    <property type="entry name" value="Fe-S hydro-lyase, tartrate dehydratase beta-type, catalytic domain"/>
    <property type="match status" value="1"/>
</dbReference>
<name>E3GYW9_METFV</name>
<keyword evidence="5" id="KW-1185">Reference proteome</keyword>
<evidence type="ECO:0000313" key="4">
    <source>
        <dbReference type="EMBL" id="ADP77501.1"/>
    </source>
</evidence>
<evidence type="ECO:0000256" key="1">
    <source>
        <dbReference type="ARBA" id="ARBA00008876"/>
    </source>
</evidence>
<sequence length="196" mass="21678">MKTLKTPISTKDILELKVGDIVKVNGTIFTARDQAHKKIIKEGPPFDLKGSVIFHAGPIVKNNENFSLVAIGPTTSARMNPFGPKLIRMGVKAIIGKGGMDKNTKKALIKNKAVYLAAVGGCAAMYADKVKKIKSVKWLELGIPEAIWELEVKDFGPLIVAMDSHGGNLYEDVEKKIRHFRDKIRGNDRYTRPHKT</sequence>
<dbReference type="Pfam" id="PF05683">
    <property type="entry name" value="Fumerase_C"/>
    <property type="match status" value="1"/>
</dbReference>
<dbReference type="EMBL" id="CP002278">
    <property type="protein sequence ID" value="ADP77501.1"/>
    <property type="molecule type" value="Genomic_DNA"/>
</dbReference>
<dbReference type="GO" id="GO:0004333">
    <property type="term" value="F:fumarate hydratase activity"/>
    <property type="evidence" value="ECO:0007669"/>
    <property type="project" value="UniProtKB-EC"/>
</dbReference>
<keyword evidence="2 4" id="KW-0456">Lyase</keyword>
<dbReference type="InterPro" id="IPR004647">
    <property type="entry name" value="Fe-S_hydro-lyase_TtdB-typ_cat"/>
</dbReference>
<dbReference type="PANTHER" id="PTHR43351">
    <property type="entry name" value="L(+)-TARTRATE DEHYDRATASE SUBUNIT BETA"/>
    <property type="match status" value="1"/>
</dbReference>
<dbReference type="NCBIfam" id="TIGR00723">
    <property type="entry name" value="ttdB_fumA_fumB"/>
    <property type="match status" value="1"/>
</dbReference>
<dbReference type="OrthoDB" id="34134at2157"/>
<evidence type="ECO:0000256" key="2">
    <source>
        <dbReference type="ARBA" id="ARBA00023239"/>
    </source>
</evidence>
<dbReference type="InterPro" id="IPR036660">
    <property type="entry name" value="Fe-S_hydroAse_TtdB_cat_sf"/>
</dbReference>
<protein>
    <submittedName>
        <fullName evidence="4">Fumarase beta subunit</fullName>
        <ecNumber evidence="4">4.2.1.2</ecNumber>
    </submittedName>
</protein>
<gene>
    <name evidence="4" type="ordered locus">Mfer_0702</name>
</gene>
<dbReference type="PANTHER" id="PTHR43351:SF2">
    <property type="entry name" value="L(+)-TARTRATE DEHYDRATASE SUBUNIT BETA-RELATED"/>
    <property type="match status" value="1"/>
</dbReference>
<reference evidence="4 5" key="1">
    <citation type="journal article" date="2010" name="Stand. Genomic Sci.">
        <title>Complete genome sequence of Methanothermus fervidus type strain (V24S).</title>
        <authorList>
            <person name="Anderson I."/>
            <person name="Djao O.D."/>
            <person name="Misra M."/>
            <person name="Chertkov O."/>
            <person name="Nolan M."/>
            <person name="Lucas S."/>
            <person name="Lapidus A."/>
            <person name="Del Rio T.G."/>
            <person name="Tice H."/>
            <person name="Cheng J.F."/>
            <person name="Tapia R."/>
            <person name="Han C."/>
            <person name="Goodwin L."/>
            <person name="Pitluck S."/>
            <person name="Liolios K."/>
            <person name="Ivanova N."/>
            <person name="Mavromatis K."/>
            <person name="Mikhailova N."/>
            <person name="Pati A."/>
            <person name="Brambilla E."/>
            <person name="Chen A."/>
            <person name="Palaniappan K."/>
            <person name="Land M."/>
            <person name="Hauser L."/>
            <person name="Chang Y.J."/>
            <person name="Jeffries C.D."/>
            <person name="Sikorski J."/>
            <person name="Spring S."/>
            <person name="Rohde M."/>
            <person name="Eichinger K."/>
            <person name="Huber H."/>
            <person name="Wirth R."/>
            <person name="Goker M."/>
            <person name="Detter J.C."/>
            <person name="Woyke T."/>
            <person name="Bristow J."/>
            <person name="Eisen J.A."/>
            <person name="Markowitz V."/>
            <person name="Hugenholtz P."/>
            <person name="Klenk H.P."/>
            <person name="Kyrpides N.C."/>
        </authorList>
    </citation>
    <scope>NUCLEOTIDE SEQUENCE [LARGE SCALE GENOMIC DNA]</scope>
    <source>
        <strain evidence="5">ATCC 43054 / DSM 2088 / JCM 10308 / V24 S</strain>
    </source>
</reference>
<accession>E3GYW9</accession>
<dbReference type="SUPFAM" id="SSF117457">
    <property type="entry name" value="FumA C-terminal domain-like"/>
    <property type="match status" value="1"/>
</dbReference>
<dbReference type="Proteomes" id="UP000002315">
    <property type="component" value="Chromosome"/>
</dbReference>
<evidence type="ECO:0000313" key="5">
    <source>
        <dbReference type="Proteomes" id="UP000002315"/>
    </source>
</evidence>
<dbReference type="HOGENOM" id="CLU_098588_0_0_2"/>
<feature type="domain" description="Fe-S hydro-lyase tartrate dehydratase beta-type catalytic" evidence="3">
    <location>
        <begin position="4"/>
        <end position="172"/>
    </location>
</feature>
<organism evidence="4 5">
    <name type="scientific">Methanothermus fervidus (strain ATCC 43054 / DSM 2088 / JCM 10308 / V24 S)</name>
    <dbReference type="NCBI Taxonomy" id="523846"/>
    <lineage>
        <taxon>Archaea</taxon>
        <taxon>Methanobacteriati</taxon>
        <taxon>Methanobacteriota</taxon>
        <taxon>Methanomada group</taxon>
        <taxon>Methanobacteria</taxon>
        <taxon>Methanobacteriales</taxon>
        <taxon>Methanothermaceae</taxon>
        <taxon>Methanothermus</taxon>
    </lineage>
</organism>
<comment type="similarity">
    <text evidence="1">Belongs to the class-I fumarase family.</text>
</comment>
<dbReference type="STRING" id="523846.Mfer_0702"/>
<dbReference type="AlphaFoldDB" id="E3GYW9"/>